<evidence type="ECO:0000313" key="5">
    <source>
        <dbReference type="Proteomes" id="UP000007148"/>
    </source>
</evidence>
<feature type="compositionally biased region" description="Polar residues" evidence="2">
    <location>
        <begin position="260"/>
        <end position="269"/>
    </location>
</feature>
<feature type="region of interest" description="Disordered" evidence="2">
    <location>
        <begin position="1"/>
        <end position="72"/>
    </location>
</feature>
<evidence type="ECO:0000256" key="2">
    <source>
        <dbReference type="SAM" id="MobiDB-lite"/>
    </source>
</evidence>
<dbReference type="InterPro" id="IPR012677">
    <property type="entry name" value="Nucleotide-bd_a/b_plait_sf"/>
</dbReference>
<dbReference type="Proteomes" id="UP000007148">
    <property type="component" value="Unassembled WGS sequence"/>
</dbReference>
<reference evidence="4 5" key="1">
    <citation type="journal article" date="2011" name="PLoS Pathog.">
        <title>Endophytic Life Strategies Decoded by Genome and Transcriptome Analyses of the Mutualistic Root Symbiont Piriformospora indica.</title>
        <authorList>
            <person name="Zuccaro A."/>
            <person name="Lahrmann U."/>
            <person name="Guldener U."/>
            <person name="Langen G."/>
            <person name="Pfiffi S."/>
            <person name="Biedenkopf D."/>
            <person name="Wong P."/>
            <person name="Samans B."/>
            <person name="Grimm C."/>
            <person name="Basiewicz M."/>
            <person name="Murat C."/>
            <person name="Martin F."/>
            <person name="Kogel K.H."/>
        </authorList>
    </citation>
    <scope>NUCLEOTIDE SEQUENCE [LARGE SCALE GENOMIC DNA]</scope>
    <source>
        <strain evidence="4 5">DSM 11827</strain>
    </source>
</reference>
<dbReference type="HOGENOM" id="CLU_056747_0_0_1"/>
<gene>
    <name evidence="4" type="ORF">PIIN_04282</name>
</gene>
<organism evidence="4 5">
    <name type="scientific">Serendipita indica (strain DSM 11827)</name>
    <name type="common">Root endophyte fungus</name>
    <name type="synonym">Piriformospora indica</name>
    <dbReference type="NCBI Taxonomy" id="1109443"/>
    <lineage>
        <taxon>Eukaryota</taxon>
        <taxon>Fungi</taxon>
        <taxon>Dikarya</taxon>
        <taxon>Basidiomycota</taxon>
        <taxon>Agaricomycotina</taxon>
        <taxon>Agaricomycetes</taxon>
        <taxon>Sebacinales</taxon>
        <taxon>Serendipitaceae</taxon>
        <taxon>Serendipita</taxon>
    </lineage>
</organism>
<dbReference type="STRING" id="1109443.G4TG97"/>
<evidence type="ECO:0000313" key="4">
    <source>
        <dbReference type="EMBL" id="CCA70343.1"/>
    </source>
</evidence>
<name>G4TG97_SERID</name>
<keyword evidence="1" id="KW-0694">RNA-binding</keyword>
<dbReference type="InterPro" id="IPR000504">
    <property type="entry name" value="RRM_dom"/>
</dbReference>
<dbReference type="InParanoid" id="G4TG97"/>
<dbReference type="eggNOG" id="ENOG502RSE6">
    <property type="taxonomic scope" value="Eukaryota"/>
</dbReference>
<feature type="region of interest" description="Disordered" evidence="2">
    <location>
        <begin position="211"/>
        <end position="301"/>
    </location>
</feature>
<dbReference type="OMA" id="AAIFKRC"/>
<dbReference type="OrthoDB" id="6159137at2759"/>
<dbReference type="PROSITE" id="PS50102">
    <property type="entry name" value="RRM"/>
    <property type="match status" value="1"/>
</dbReference>
<dbReference type="SUPFAM" id="SSF54928">
    <property type="entry name" value="RNA-binding domain, RBD"/>
    <property type="match status" value="1"/>
</dbReference>
<dbReference type="CDD" id="cd00590">
    <property type="entry name" value="RRM_SF"/>
    <property type="match status" value="1"/>
</dbReference>
<accession>G4TG97</accession>
<dbReference type="AlphaFoldDB" id="G4TG97"/>
<dbReference type="Pfam" id="PF00076">
    <property type="entry name" value="RRM_1"/>
    <property type="match status" value="1"/>
</dbReference>
<proteinExistence type="predicted"/>
<dbReference type="SMART" id="SM00360">
    <property type="entry name" value="RRM"/>
    <property type="match status" value="1"/>
</dbReference>
<feature type="domain" description="RRM" evidence="3">
    <location>
        <begin position="127"/>
        <end position="203"/>
    </location>
</feature>
<evidence type="ECO:0000256" key="1">
    <source>
        <dbReference type="PROSITE-ProRule" id="PRU00176"/>
    </source>
</evidence>
<keyword evidence="5" id="KW-1185">Reference proteome</keyword>
<dbReference type="EMBL" id="CAFZ01000079">
    <property type="protein sequence ID" value="CCA70343.1"/>
    <property type="molecule type" value="Genomic_DNA"/>
</dbReference>
<evidence type="ECO:0000259" key="3">
    <source>
        <dbReference type="PROSITE" id="PS50102"/>
    </source>
</evidence>
<comment type="caution">
    <text evidence="4">The sequence shown here is derived from an EMBL/GenBank/DDBJ whole genome shotgun (WGS) entry which is preliminary data.</text>
</comment>
<feature type="compositionally biased region" description="Basic and acidic residues" evidence="2">
    <location>
        <begin position="40"/>
        <end position="60"/>
    </location>
</feature>
<protein>
    <recommendedName>
        <fullName evidence="3">RRM domain-containing protein</fullName>
    </recommendedName>
</protein>
<sequence length="301" mass="31376">MSLADRLSGGVPGGRAARTKSSNSLRSKPYSASPRSSGRSSDREDGKRDLDAKWTHDKYAPHNGIEGGELGARMTGDVGRQITSGASGSSRLVNRAFAGVLGKPEPKGATSDSGGLSIKGASTLAGTGVEVDGLAPGTTAEDVAEIFSSCGKIVEHRLLTRPDSPTVRVFLHFETAQGAQTAVARFDKQTADGRTLNVFVVSAGSLASRMGFQGRSAPPKKNVDLLADSTPRSGGMRSDEIMQTDPRAKLVSDPSGANKLIQSIQSTSNGNERRNERKGGRGRGGKPGGPARSLSSRMQLD</sequence>
<dbReference type="InterPro" id="IPR035979">
    <property type="entry name" value="RBD_domain_sf"/>
</dbReference>
<dbReference type="GO" id="GO:0003723">
    <property type="term" value="F:RNA binding"/>
    <property type="evidence" value="ECO:0007669"/>
    <property type="project" value="UniProtKB-UniRule"/>
</dbReference>
<dbReference type="Gene3D" id="3.30.70.330">
    <property type="match status" value="1"/>
</dbReference>